<dbReference type="STRING" id="1123367.GCA_000621305_02017"/>
<evidence type="ECO:0000256" key="9">
    <source>
        <dbReference type="ARBA" id="ARBA00022989"/>
    </source>
</evidence>
<dbReference type="Pfam" id="PF03062">
    <property type="entry name" value="MBOAT"/>
    <property type="match status" value="1"/>
</dbReference>
<evidence type="ECO:0000256" key="5">
    <source>
        <dbReference type="ARBA" id="ARBA00022475"/>
    </source>
</evidence>
<comment type="similarity">
    <text evidence="3 13">Belongs to the membrane-bound acyltransferase family.</text>
</comment>
<protein>
    <recommendedName>
        <fullName evidence="4">Probable alginate O-acetylase AlgI</fullName>
    </recommendedName>
    <alternativeName>
        <fullName evidence="12">Alginate biosynthesis protein AlgI</fullName>
    </alternativeName>
</protein>
<proteinExistence type="inferred from homology"/>
<keyword evidence="16" id="KW-1185">Reference proteome</keyword>
<dbReference type="RefSeq" id="WP_004332269.1">
    <property type="nucleotide sequence ID" value="NZ_AMXE01000001.1"/>
</dbReference>
<dbReference type="EMBL" id="AMXE01000001">
    <property type="protein sequence ID" value="ENO90584.1"/>
    <property type="molecule type" value="Genomic_DNA"/>
</dbReference>
<feature type="transmembrane region" description="Helical" evidence="14">
    <location>
        <begin position="439"/>
        <end position="459"/>
    </location>
</feature>
<feature type="transmembrane region" description="Helical" evidence="14">
    <location>
        <begin position="82"/>
        <end position="101"/>
    </location>
</feature>
<feature type="transmembrane region" description="Helical" evidence="14">
    <location>
        <begin position="52"/>
        <end position="70"/>
    </location>
</feature>
<feature type="transmembrane region" description="Helical" evidence="14">
    <location>
        <begin position="502"/>
        <end position="526"/>
    </location>
</feature>
<evidence type="ECO:0000256" key="12">
    <source>
        <dbReference type="ARBA" id="ARBA00031030"/>
    </source>
</evidence>
<keyword evidence="11 13" id="KW-0012">Acyltransferase</keyword>
<dbReference type="InterPro" id="IPR051085">
    <property type="entry name" value="MB_O-acyltransferase"/>
</dbReference>
<comment type="pathway">
    <text evidence="2">Glycan biosynthesis; alginate biosynthesis.</text>
</comment>
<dbReference type="GO" id="GO:0005886">
    <property type="term" value="C:plasma membrane"/>
    <property type="evidence" value="ECO:0007669"/>
    <property type="project" value="UniProtKB-SubCell"/>
</dbReference>
<dbReference type="GO" id="GO:0042121">
    <property type="term" value="P:alginic acid biosynthetic process"/>
    <property type="evidence" value="ECO:0007669"/>
    <property type="project" value="UniProtKB-KW"/>
</dbReference>
<evidence type="ECO:0000313" key="16">
    <source>
        <dbReference type="Proteomes" id="UP000013232"/>
    </source>
</evidence>
<dbReference type="OrthoDB" id="139172at2"/>
<evidence type="ECO:0000256" key="6">
    <source>
        <dbReference type="ARBA" id="ARBA00022679"/>
    </source>
</evidence>
<feature type="transmembrane region" description="Helical" evidence="14">
    <location>
        <begin position="151"/>
        <end position="170"/>
    </location>
</feature>
<dbReference type="InterPro" id="IPR004299">
    <property type="entry name" value="MBOAT_fam"/>
</dbReference>
<feature type="transmembrane region" description="Helical" evidence="14">
    <location>
        <begin position="30"/>
        <end position="46"/>
    </location>
</feature>
<evidence type="ECO:0000256" key="11">
    <source>
        <dbReference type="ARBA" id="ARBA00023315"/>
    </source>
</evidence>
<name>N6ZEI5_THAL4</name>
<dbReference type="PIRSF" id="PIRSF500217">
    <property type="entry name" value="AlgI"/>
    <property type="match status" value="1"/>
</dbReference>
<organism evidence="15 16">
    <name type="scientific">Thauera linaloolentis (strain DSM 12138 / JCM 21573 / CCUG 41526 / CIP 105981 / IAM 15112 / NBRC 102519 / 47Lol)</name>
    <dbReference type="NCBI Taxonomy" id="1123367"/>
    <lineage>
        <taxon>Bacteria</taxon>
        <taxon>Pseudomonadati</taxon>
        <taxon>Pseudomonadota</taxon>
        <taxon>Betaproteobacteria</taxon>
        <taxon>Rhodocyclales</taxon>
        <taxon>Zoogloeaceae</taxon>
        <taxon>Thauera</taxon>
    </lineage>
</organism>
<comment type="subcellular location">
    <subcellularLocation>
        <location evidence="1">Cell membrane</location>
        <topology evidence="1">Multi-pass membrane protein</topology>
    </subcellularLocation>
</comment>
<feature type="transmembrane region" description="Helical" evidence="14">
    <location>
        <begin position="6"/>
        <end position="23"/>
    </location>
</feature>
<feature type="transmembrane region" description="Helical" evidence="14">
    <location>
        <begin position="121"/>
        <end position="139"/>
    </location>
</feature>
<evidence type="ECO:0000256" key="10">
    <source>
        <dbReference type="ARBA" id="ARBA00023136"/>
    </source>
</evidence>
<evidence type="ECO:0000256" key="3">
    <source>
        <dbReference type="ARBA" id="ARBA00010323"/>
    </source>
</evidence>
<evidence type="ECO:0000256" key="8">
    <source>
        <dbReference type="ARBA" id="ARBA00022841"/>
    </source>
</evidence>
<reference evidence="15 16" key="1">
    <citation type="submission" date="2012-09" db="EMBL/GenBank/DDBJ databases">
        <title>Draft Genome Sequences of 6 Strains from Genus Thauera.</title>
        <authorList>
            <person name="Liu B."/>
            <person name="Shapleigh J.P."/>
            <person name="Frostegard A.H."/>
        </authorList>
    </citation>
    <scope>NUCLEOTIDE SEQUENCE [LARGE SCALE GENOMIC DNA]</scope>
    <source>
        <strain evidence="16">47Lol / DSM 12138</strain>
    </source>
</reference>
<dbReference type="InterPro" id="IPR028362">
    <property type="entry name" value="AlgI"/>
</dbReference>
<evidence type="ECO:0000256" key="4">
    <source>
        <dbReference type="ARBA" id="ARBA00016084"/>
    </source>
</evidence>
<evidence type="ECO:0000256" key="14">
    <source>
        <dbReference type="SAM" id="Phobius"/>
    </source>
</evidence>
<evidence type="ECO:0000256" key="2">
    <source>
        <dbReference type="ARBA" id="ARBA00005182"/>
    </source>
</evidence>
<comment type="caution">
    <text evidence="15">The sequence shown here is derived from an EMBL/GenBank/DDBJ whole genome shotgun (WGS) entry which is preliminary data.</text>
</comment>
<keyword evidence="8" id="KW-0016">Alginate biosynthesis</keyword>
<accession>N6ZEI5</accession>
<keyword evidence="5 13" id="KW-1003">Cell membrane</keyword>
<evidence type="ECO:0000256" key="7">
    <source>
        <dbReference type="ARBA" id="ARBA00022692"/>
    </source>
</evidence>
<dbReference type="eggNOG" id="COG1696">
    <property type="taxonomic scope" value="Bacteria"/>
</dbReference>
<sequence length="528" mass="59167">MLFNSYEFLFLFLPVTFAVYFWVARKGREPAIVWLVLASLFFYGWWKPAYLLLLLASTAANFGFGLILGQSHRLRKPAAGRFWLTTGVVFNLALLGYFKYANFAVDSLNAIANTHFHLETVILPLAISFFTFQQIAYLVDAFQGQAREYRFAHYALFVTFFPQLIAGPIVHHRDMLPQFMQPGALSPRTQHIAIGLSIFALGLFKKTVLADGVAQYATPAFSAAAAGDSLTFFEAWGGALAYTLQLYFDFSGYSDMAIGAARLFGIVLPVNFHSPYKATNIIEFWRRWHMTLSTFLRDYLYVALGGNRSGKLKRYRNLMLTMLLGGLWHGAGWTFIAWGALHGLYLCINHAWRHLVSHMFPAPLLPRILSASLSWALTFLAVVIGWVFFRAGSVDAAAAILKGMAGLNGIALPNALAARLGSIWPVLESLGMQTYLGGGTHFILNWLWVLALLPIVVVMPNTQEIMRDFFPGMHLHHARPENEVHPLPVIKNQLIWRPNSRWAVILGVLAGLGVLAMTSISEFLYFQF</sequence>
<evidence type="ECO:0000256" key="1">
    <source>
        <dbReference type="ARBA" id="ARBA00004651"/>
    </source>
</evidence>
<feature type="transmembrane region" description="Helical" evidence="14">
    <location>
        <begin position="318"/>
        <end position="344"/>
    </location>
</feature>
<feature type="transmembrane region" description="Helical" evidence="14">
    <location>
        <begin position="364"/>
        <end position="389"/>
    </location>
</feature>
<dbReference type="PIRSF" id="PIRSF016636">
    <property type="entry name" value="AlgI_DltB"/>
    <property type="match status" value="1"/>
</dbReference>
<keyword evidence="6 13" id="KW-0808">Transferase</keyword>
<keyword evidence="7 14" id="KW-0812">Transmembrane</keyword>
<feature type="transmembrane region" description="Helical" evidence="14">
    <location>
        <begin position="190"/>
        <end position="208"/>
    </location>
</feature>
<keyword evidence="10 13" id="KW-0472">Membrane</keyword>
<evidence type="ECO:0000313" key="15">
    <source>
        <dbReference type="EMBL" id="ENO90584.1"/>
    </source>
</evidence>
<evidence type="ECO:0000256" key="13">
    <source>
        <dbReference type="PIRNR" id="PIRNR016636"/>
    </source>
</evidence>
<dbReference type="AlphaFoldDB" id="N6ZEI5"/>
<dbReference type="Proteomes" id="UP000013232">
    <property type="component" value="Unassembled WGS sequence"/>
</dbReference>
<dbReference type="InterPro" id="IPR024194">
    <property type="entry name" value="Ac/AlaTfrase_AlgI/DltB"/>
</dbReference>
<dbReference type="PANTHER" id="PTHR13285">
    <property type="entry name" value="ACYLTRANSFERASE"/>
    <property type="match status" value="1"/>
</dbReference>
<keyword evidence="9 14" id="KW-1133">Transmembrane helix</keyword>
<dbReference type="GO" id="GO:0016746">
    <property type="term" value="F:acyltransferase activity"/>
    <property type="evidence" value="ECO:0007669"/>
    <property type="project" value="UniProtKB-KW"/>
</dbReference>
<dbReference type="PANTHER" id="PTHR13285:SF23">
    <property type="entry name" value="TEICHOIC ACID D-ALANYLTRANSFERASE"/>
    <property type="match status" value="1"/>
</dbReference>
<gene>
    <name evidence="15" type="ORF">C666_00120</name>
</gene>